<feature type="transmembrane region" description="Helical" evidence="6">
    <location>
        <begin position="161"/>
        <end position="181"/>
    </location>
</feature>
<feature type="transmembrane region" description="Helical" evidence="6">
    <location>
        <begin position="373"/>
        <end position="391"/>
    </location>
</feature>
<comment type="subcellular location">
    <subcellularLocation>
        <location evidence="1">Cell membrane</location>
        <topology evidence="1">Multi-pass membrane protein</topology>
    </subcellularLocation>
</comment>
<dbReference type="RefSeq" id="WP_093273037.1">
    <property type="nucleotide sequence ID" value="NZ_FNDD01000010.1"/>
</dbReference>
<keyword evidence="3 6" id="KW-0812">Transmembrane</keyword>
<dbReference type="PANTHER" id="PTHR30250:SF11">
    <property type="entry name" value="O-ANTIGEN TRANSPORTER-RELATED"/>
    <property type="match status" value="1"/>
</dbReference>
<feature type="transmembrane region" description="Helical" evidence="6">
    <location>
        <begin position="187"/>
        <end position="206"/>
    </location>
</feature>
<organism evidence="7 8">
    <name type="scientific">Vibrio xiamenensis</name>
    <dbReference type="NCBI Taxonomy" id="861298"/>
    <lineage>
        <taxon>Bacteria</taxon>
        <taxon>Pseudomonadati</taxon>
        <taxon>Pseudomonadota</taxon>
        <taxon>Gammaproteobacteria</taxon>
        <taxon>Vibrionales</taxon>
        <taxon>Vibrionaceae</taxon>
        <taxon>Vibrio</taxon>
    </lineage>
</organism>
<dbReference type="Proteomes" id="UP000198854">
    <property type="component" value="Unassembled WGS sequence"/>
</dbReference>
<reference evidence="7 8" key="1">
    <citation type="submission" date="2016-10" db="EMBL/GenBank/DDBJ databases">
        <authorList>
            <person name="de Groot N.N."/>
        </authorList>
    </citation>
    <scope>NUCLEOTIDE SEQUENCE [LARGE SCALE GENOMIC DNA]</scope>
    <source>
        <strain evidence="7 8">CGMCC 1.10228</strain>
    </source>
</reference>
<feature type="transmembrane region" description="Helical" evidence="6">
    <location>
        <begin position="397"/>
        <end position="420"/>
    </location>
</feature>
<evidence type="ECO:0000256" key="1">
    <source>
        <dbReference type="ARBA" id="ARBA00004651"/>
    </source>
</evidence>
<evidence type="ECO:0000313" key="8">
    <source>
        <dbReference type="Proteomes" id="UP000198854"/>
    </source>
</evidence>
<evidence type="ECO:0000256" key="6">
    <source>
        <dbReference type="SAM" id="Phobius"/>
    </source>
</evidence>
<dbReference type="PANTHER" id="PTHR30250">
    <property type="entry name" value="PST FAMILY PREDICTED COLANIC ACID TRANSPORTER"/>
    <property type="match status" value="1"/>
</dbReference>
<keyword evidence="8" id="KW-1185">Reference proteome</keyword>
<evidence type="ECO:0000256" key="2">
    <source>
        <dbReference type="ARBA" id="ARBA00022475"/>
    </source>
</evidence>
<evidence type="ECO:0008006" key="9">
    <source>
        <dbReference type="Google" id="ProtNLM"/>
    </source>
</evidence>
<dbReference type="InterPro" id="IPR050833">
    <property type="entry name" value="Poly_Biosynth_Transport"/>
</dbReference>
<sequence length="432" mass="49866">MTKARSVAVLSFFTSLIRVLGGPITILLVTSTLNAEEMGFYYTFFSFISMSQLFEVGVSFVLKQYYSHDCKYDYNGQLSSETKLRCGRLLRFSIQWYSGIAISYFIILVPVGFLYFFDYSGEVDWQSAYLLLILSTSLRFIVNIIDSYLDGMQRQVLLNKTRFFSSLFMSLTLWTSIYLGFDLMSLGISQCVYVIVFVLFASKYRAHYSRDICLSPINYSFKIEVKRIFPLMGRTSLVWFLGYFFWNGFTLLSFKLYGAEMAGKIGLSIALAKGGYDVANSFLINQRTMIANYLAHDDFSSAYRLFQRYFALAFSILMIGYSGIFVIKCLFPSFYLFDNTLESFDLLSIFLFYGLVMVMTGFNNFVRAYKIEPFILLSLYNAIFIPLMFYATPFLGINGMFTASIIMFIPSVIYSSYYFMNRVKKSKVLLLM</sequence>
<keyword evidence="2" id="KW-1003">Cell membrane</keyword>
<protein>
    <recommendedName>
        <fullName evidence="9">Membrane protein involved in the export of O-antigen and teichoic acid</fullName>
    </recommendedName>
</protein>
<evidence type="ECO:0000313" key="7">
    <source>
        <dbReference type="EMBL" id="SDH19520.1"/>
    </source>
</evidence>
<feature type="transmembrane region" description="Helical" evidence="6">
    <location>
        <begin position="227"/>
        <end position="245"/>
    </location>
</feature>
<accession>A0A1G8AGR5</accession>
<dbReference type="GO" id="GO:0005886">
    <property type="term" value="C:plasma membrane"/>
    <property type="evidence" value="ECO:0007669"/>
    <property type="project" value="UniProtKB-SubCell"/>
</dbReference>
<feature type="transmembrane region" description="Helical" evidence="6">
    <location>
        <begin position="346"/>
        <end position="366"/>
    </location>
</feature>
<keyword evidence="5 6" id="KW-0472">Membrane</keyword>
<feature type="transmembrane region" description="Helical" evidence="6">
    <location>
        <begin position="94"/>
        <end position="117"/>
    </location>
</feature>
<dbReference type="AlphaFoldDB" id="A0A1G8AGR5"/>
<evidence type="ECO:0000256" key="4">
    <source>
        <dbReference type="ARBA" id="ARBA00022989"/>
    </source>
</evidence>
<feature type="transmembrane region" description="Helical" evidence="6">
    <location>
        <begin position="40"/>
        <end position="62"/>
    </location>
</feature>
<gene>
    <name evidence="7" type="ORF">SAMN04488136_11085</name>
</gene>
<dbReference type="STRING" id="861298.SAMN04488136_11085"/>
<feature type="transmembrane region" description="Helical" evidence="6">
    <location>
        <begin position="309"/>
        <end position="334"/>
    </location>
</feature>
<proteinExistence type="predicted"/>
<dbReference type="OrthoDB" id="7057450at2"/>
<name>A0A1G8AGR5_9VIBR</name>
<dbReference type="EMBL" id="FNDD01000010">
    <property type="protein sequence ID" value="SDH19520.1"/>
    <property type="molecule type" value="Genomic_DNA"/>
</dbReference>
<feature type="transmembrane region" description="Helical" evidence="6">
    <location>
        <begin position="129"/>
        <end position="149"/>
    </location>
</feature>
<evidence type="ECO:0000256" key="3">
    <source>
        <dbReference type="ARBA" id="ARBA00022692"/>
    </source>
</evidence>
<feature type="transmembrane region" description="Helical" evidence="6">
    <location>
        <begin position="265"/>
        <end position="284"/>
    </location>
</feature>
<evidence type="ECO:0000256" key="5">
    <source>
        <dbReference type="ARBA" id="ARBA00023136"/>
    </source>
</evidence>
<keyword evidence="4 6" id="KW-1133">Transmembrane helix</keyword>